<sequence>MKLKIVMEVLVNQFHLKGWHWCGVPHPSPQQSYDNSDADKNNFHMMHIVCHITPPILDFIIPGN</sequence>
<dbReference type="AlphaFoldDB" id="A0A660HVL2"/>
<accession>A0A660HVL2</accession>
<organism evidence="1 2">
    <name type="scientific">Methanosarcina flavescens</name>
    <dbReference type="NCBI Taxonomy" id="1715806"/>
    <lineage>
        <taxon>Archaea</taxon>
        <taxon>Methanobacteriati</taxon>
        <taxon>Methanobacteriota</taxon>
        <taxon>Stenosarchaea group</taxon>
        <taxon>Methanomicrobia</taxon>
        <taxon>Methanosarcinales</taxon>
        <taxon>Methanosarcinaceae</taxon>
        <taxon>Methanosarcina</taxon>
    </lineage>
</organism>
<reference evidence="1 2" key="1">
    <citation type="journal article" date="2016" name="Int. J. Syst. Evol. Microbiol.">
        <title>Methanosarcina flavescens sp. nov., a methanogenic archaeon isolated from a full-scale anaerobic digester.</title>
        <authorList>
            <person name="Kern T."/>
            <person name="Fischer M.A."/>
            <person name="Deppenmeier U."/>
            <person name="Schmitz R.A."/>
            <person name="Rother M."/>
        </authorList>
    </citation>
    <scope>NUCLEOTIDE SEQUENCE [LARGE SCALE GENOMIC DNA]</scope>
    <source>
        <strain evidence="1 2">E03.2</strain>
    </source>
</reference>
<protein>
    <submittedName>
        <fullName evidence="1">Uncharacterized protein</fullName>
    </submittedName>
</protein>
<dbReference type="KEGG" id="mfz:AOB57_014075"/>
<name>A0A660HVL2_9EURY</name>
<keyword evidence="2" id="KW-1185">Reference proteome</keyword>
<dbReference type="Proteomes" id="UP000053087">
    <property type="component" value="Chromosome"/>
</dbReference>
<proteinExistence type="predicted"/>
<dbReference type="EMBL" id="CP032683">
    <property type="protein sequence ID" value="AYK16166.1"/>
    <property type="molecule type" value="Genomic_DNA"/>
</dbReference>
<evidence type="ECO:0000313" key="2">
    <source>
        <dbReference type="Proteomes" id="UP000053087"/>
    </source>
</evidence>
<evidence type="ECO:0000313" key="1">
    <source>
        <dbReference type="EMBL" id="AYK16166.1"/>
    </source>
</evidence>
<gene>
    <name evidence="1" type="ORF">AOB57_014075</name>
</gene>